<dbReference type="InterPro" id="IPR041715">
    <property type="entry name" value="HisRS-like_core"/>
</dbReference>
<dbReference type="InterPro" id="IPR036621">
    <property type="entry name" value="Anticodon-bd_dom_sf"/>
</dbReference>
<evidence type="ECO:0000313" key="14">
    <source>
        <dbReference type="RefSeq" id="XP_029327744.1"/>
    </source>
</evidence>
<feature type="binding site" evidence="10">
    <location>
        <begin position="130"/>
        <end position="132"/>
    </location>
    <ligand>
        <name>L-histidine</name>
        <dbReference type="ChEBI" id="CHEBI:57595"/>
    </ligand>
</feature>
<feature type="binding site" evidence="10">
    <location>
        <position position="326"/>
    </location>
    <ligand>
        <name>L-histidine</name>
        <dbReference type="ChEBI" id="CHEBI:57595"/>
    </ligand>
</feature>
<dbReference type="GO" id="GO:0005739">
    <property type="term" value="C:mitochondrion"/>
    <property type="evidence" value="ECO:0007669"/>
    <property type="project" value="TreeGrafter"/>
</dbReference>
<evidence type="ECO:0000256" key="10">
    <source>
        <dbReference type="PIRSR" id="PIRSR001549-1"/>
    </source>
</evidence>
<keyword evidence="5" id="KW-0067">ATP-binding</keyword>
<proteinExistence type="inferred from homology"/>
<name>A0A6P7QM95_MUSCR</name>
<dbReference type="EC" id="6.1.1.21" evidence="2"/>
<dbReference type="Gene3D" id="3.40.50.800">
    <property type="entry name" value="Anticodon-binding domain"/>
    <property type="match status" value="1"/>
</dbReference>
<feature type="binding site" evidence="10">
    <location>
        <position position="157"/>
    </location>
    <ligand>
        <name>L-histidine</name>
        <dbReference type="ChEBI" id="CHEBI:57595"/>
    </ligand>
</feature>
<dbReference type="GO" id="GO:0003723">
    <property type="term" value="F:RNA binding"/>
    <property type="evidence" value="ECO:0007669"/>
    <property type="project" value="TreeGrafter"/>
</dbReference>
<feature type="binding site" evidence="10">
    <location>
        <position position="177"/>
    </location>
    <ligand>
        <name>L-histidine</name>
        <dbReference type="ChEBI" id="CHEBI:57595"/>
    </ligand>
</feature>
<evidence type="ECO:0000256" key="5">
    <source>
        <dbReference type="ARBA" id="ARBA00022840"/>
    </source>
</evidence>
<dbReference type="CDD" id="cd00859">
    <property type="entry name" value="HisRS_anticodon"/>
    <property type="match status" value="1"/>
</dbReference>
<keyword evidence="3 14" id="KW-0436">Ligase</keyword>
<evidence type="ECO:0000256" key="6">
    <source>
        <dbReference type="ARBA" id="ARBA00022917"/>
    </source>
</evidence>
<dbReference type="InterPro" id="IPR004516">
    <property type="entry name" value="HisRS/HisZ"/>
</dbReference>
<dbReference type="GO" id="GO:0004821">
    <property type="term" value="F:histidine-tRNA ligase activity"/>
    <property type="evidence" value="ECO:0007669"/>
    <property type="project" value="UniProtKB-EC"/>
</dbReference>
<evidence type="ECO:0000256" key="1">
    <source>
        <dbReference type="ARBA" id="ARBA00008226"/>
    </source>
</evidence>
<dbReference type="PANTHER" id="PTHR11476">
    <property type="entry name" value="HISTIDYL-TRNA SYNTHETASE"/>
    <property type="match status" value="1"/>
</dbReference>
<evidence type="ECO:0000256" key="4">
    <source>
        <dbReference type="ARBA" id="ARBA00022741"/>
    </source>
</evidence>
<feature type="binding site" evidence="10">
    <location>
        <position position="173"/>
    </location>
    <ligand>
        <name>L-histidine</name>
        <dbReference type="ChEBI" id="CHEBI:57595"/>
    </ligand>
</feature>
<dbReference type="Gene3D" id="3.30.930.10">
    <property type="entry name" value="Bira Bifunctional Protein, Domain 2"/>
    <property type="match status" value="1"/>
</dbReference>
<keyword evidence="13" id="KW-1185">Reference proteome</keyword>
<feature type="domain" description="Anticodon-binding" evidence="11">
    <location>
        <begin position="365"/>
        <end position="456"/>
    </location>
</feature>
<dbReference type="InterPro" id="IPR004154">
    <property type="entry name" value="Anticodon-bd"/>
</dbReference>
<feature type="domain" description="Class II Histidinyl-tRNA synthetase (HisRS)-like catalytic core" evidence="12">
    <location>
        <begin position="61"/>
        <end position="341"/>
    </location>
</feature>
<dbReference type="GO" id="GO:0005524">
    <property type="term" value="F:ATP binding"/>
    <property type="evidence" value="ECO:0007669"/>
    <property type="project" value="UniProtKB-KW"/>
</dbReference>
<dbReference type="PANTHER" id="PTHR11476:SF6">
    <property type="entry name" value="HISTIDINE--TRNA LIGASE, MITOCHONDRIAL"/>
    <property type="match status" value="1"/>
</dbReference>
<accession>A0A6P7QM95</accession>
<feature type="binding site" evidence="10">
    <location>
        <begin position="330"/>
        <end position="331"/>
    </location>
    <ligand>
        <name>L-histidine</name>
        <dbReference type="ChEBI" id="CHEBI:57595"/>
    </ligand>
</feature>
<evidence type="ECO:0000259" key="12">
    <source>
        <dbReference type="Pfam" id="PF13393"/>
    </source>
</evidence>
<dbReference type="RefSeq" id="XP_029327744.1">
    <property type="nucleotide sequence ID" value="XM_029471884.1"/>
</dbReference>
<keyword evidence="6" id="KW-0648">Protein biosynthesis</keyword>
<organism evidence="13 14">
    <name type="scientific">Mus caroli</name>
    <name type="common">Ryukyu mouse</name>
    <name type="synonym">Ricefield mouse</name>
    <dbReference type="NCBI Taxonomy" id="10089"/>
    <lineage>
        <taxon>Eukaryota</taxon>
        <taxon>Metazoa</taxon>
        <taxon>Chordata</taxon>
        <taxon>Craniata</taxon>
        <taxon>Vertebrata</taxon>
        <taxon>Euteleostomi</taxon>
        <taxon>Mammalia</taxon>
        <taxon>Eutheria</taxon>
        <taxon>Euarchontoglires</taxon>
        <taxon>Glires</taxon>
        <taxon>Rodentia</taxon>
        <taxon>Myomorpha</taxon>
        <taxon>Muroidea</taxon>
        <taxon>Muridae</taxon>
        <taxon>Murinae</taxon>
        <taxon>Mus</taxon>
        <taxon>Mus</taxon>
    </lineage>
</organism>
<evidence type="ECO:0000256" key="9">
    <source>
        <dbReference type="ARBA" id="ARBA00047639"/>
    </source>
</evidence>
<dbReference type="GO" id="GO:0042802">
    <property type="term" value="F:identical protein binding"/>
    <property type="evidence" value="ECO:0007669"/>
    <property type="project" value="TreeGrafter"/>
</dbReference>
<evidence type="ECO:0000259" key="11">
    <source>
        <dbReference type="Pfam" id="PF03129"/>
    </source>
</evidence>
<keyword evidence="7" id="KW-0030">Aminoacyl-tRNA synthetase</keyword>
<evidence type="ECO:0000256" key="3">
    <source>
        <dbReference type="ARBA" id="ARBA00022598"/>
    </source>
</evidence>
<protein>
    <recommendedName>
        <fullName evidence="2">histidine--tRNA ligase</fullName>
        <ecNumber evidence="2">6.1.1.21</ecNumber>
    </recommendedName>
    <alternativeName>
        <fullName evidence="8">Histidyl-tRNA synthetase</fullName>
    </alternativeName>
</protein>
<dbReference type="InterPro" id="IPR033656">
    <property type="entry name" value="HisRS_anticodon"/>
</dbReference>
<dbReference type="PIRSF" id="PIRSF001549">
    <property type="entry name" value="His-tRNA_synth"/>
    <property type="match status" value="1"/>
</dbReference>
<gene>
    <name evidence="14" type="primary">LOC110285124</name>
</gene>
<dbReference type="SUPFAM" id="SSF52954">
    <property type="entry name" value="Class II aaRS ABD-related"/>
    <property type="match status" value="1"/>
</dbReference>
<dbReference type="GO" id="GO:0006427">
    <property type="term" value="P:histidyl-tRNA aminoacylation"/>
    <property type="evidence" value="ECO:0007669"/>
    <property type="project" value="TreeGrafter"/>
</dbReference>
<dbReference type="FunFam" id="3.40.50.800:FF:000008">
    <property type="entry name" value="histidine--tRNA ligase, cytoplasmic isoform X1"/>
    <property type="match status" value="1"/>
</dbReference>
<dbReference type="Pfam" id="PF03129">
    <property type="entry name" value="HGTP_anticodon"/>
    <property type="match status" value="1"/>
</dbReference>
<dbReference type="InterPro" id="IPR045864">
    <property type="entry name" value="aa-tRNA-synth_II/BPL/LPL"/>
</dbReference>
<comment type="similarity">
    <text evidence="1">Belongs to the class-II aminoacyl-tRNA synthetase family.</text>
</comment>
<comment type="catalytic activity">
    <reaction evidence="9">
        <text>tRNA(His) + L-histidine + ATP = L-histidyl-tRNA(His) + AMP + diphosphate + H(+)</text>
        <dbReference type="Rhea" id="RHEA:17313"/>
        <dbReference type="Rhea" id="RHEA-COMP:9665"/>
        <dbReference type="Rhea" id="RHEA-COMP:9689"/>
        <dbReference type="ChEBI" id="CHEBI:15378"/>
        <dbReference type="ChEBI" id="CHEBI:30616"/>
        <dbReference type="ChEBI" id="CHEBI:33019"/>
        <dbReference type="ChEBI" id="CHEBI:57595"/>
        <dbReference type="ChEBI" id="CHEBI:78442"/>
        <dbReference type="ChEBI" id="CHEBI:78527"/>
        <dbReference type="ChEBI" id="CHEBI:456215"/>
        <dbReference type="EC" id="6.1.1.21"/>
    </reaction>
</comment>
<dbReference type="CDD" id="cd00773">
    <property type="entry name" value="HisRS-like_core"/>
    <property type="match status" value="1"/>
</dbReference>
<evidence type="ECO:0000313" key="13">
    <source>
        <dbReference type="Proteomes" id="UP000515126"/>
    </source>
</evidence>
<sequence>MPHLGPLRRRAWAALLGQLLRPPSTVCIRGCHSQVAKAVLTSEQLKSHQEKPNFIIKVPKGTRDLSPQQMVVREKILDKIISCFKRHGAKGLDTPAFELKEMLTEKYEDNFGLMYDLKDQGGELLSLRYDLTVPFARYLAMNKLKKMKRYQVGKVWRRESPAIAQGRYREFCQCDFDIAGEFDPMIPDAECLRIMCEILSGLQLGDFLIKVNDRRVVDGIFAVCGVPESKLRTICSSMDKLDKMSWEGVRHEMVSKKGLAPEVADRIGDYVQYHGGISLVEDLFKDPRLSQSQLALQGLGDLKLLFEYLRLFGIADKISLDLSLARGLDYYTGVIYEAVLLESSAQAGKETLSMSGEKVRTTETQVFVATPQKNFLHERLKIIAELWDAGIKAEMLYKNNPKLLTQLHYCEKADIPLMVIIGEQERNEGVIKLRSVASREEVTINRESLVAEIQKRLSEP</sequence>
<evidence type="ECO:0000256" key="8">
    <source>
        <dbReference type="ARBA" id="ARBA00030619"/>
    </source>
</evidence>
<dbReference type="GO" id="GO:0005829">
    <property type="term" value="C:cytosol"/>
    <property type="evidence" value="ECO:0007669"/>
    <property type="project" value="TreeGrafter"/>
</dbReference>
<dbReference type="SUPFAM" id="SSF55681">
    <property type="entry name" value="Class II aaRS and biotin synthetases"/>
    <property type="match status" value="1"/>
</dbReference>
<reference evidence="14" key="1">
    <citation type="submission" date="2025-08" db="UniProtKB">
        <authorList>
            <consortium name="RefSeq"/>
        </authorList>
    </citation>
    <scope>IDENTIFICATION</scope>
</reference>
<dbReference type="Pfam" id="PF13393">
    <property type="entry name" value="tRNA-synt_His"/>
    <property type="match status" value="1"/>
</dbReference>
<evidence type="ECO:0000256" key="7">
    <source>
        <dbReference type="ARBA" id="ARBA00023146"/>
    </source>
</evidence>
<dbReference type="AlphaFoldDB" id="A0A6P7QM95"/>
<dbReference type="GeneID" id="110285124"/>
<evidence type="ECO:0000256" key="2">
    <source>
        <dbReference type="ARBA" id="ARBA00012815"/>
    </source>
</evidence>
<dbReference type="Proteomes" id="UP000515126">
    <property type="component" value="Chromosome 18"/>
</dbReference>
<keyword evidence="4" id="KW-0547">Nucleotide-binding</keyword>